<feature type="compositionally biased region" description="Polar residues" evidence="1">
    <location>
        <begin position="52"/>
        <end position="66"/>
    </location>
</feature>
<dbReference type="OMA" id="SANTIQC"/>
<feature type="compositionally biased region" description="Acidic residues" evidence="1">
    <location>
        <begin position="74"/>
        <end position="86"/>
    </location>
</feature>
<dbReference type="OrthoDB" id="10434693at2759"/>
<feature type="compositionally biased region" description="Basic and acidic residues" evidence="1">
    <location>
        <begin position="136"/>
        <end position="151"/>
    </location>
</feature>
<dbReference type="GeneID" id="119721911"/>
<dbReference type="Proteomes" id="UP000887568">
    <property type="component" value="Unplaced"/>
</dbReference>
<evidence type="ECO:0000256" key="1">
    <source>
        <dbReference type="SAM" id="MobiDB-lite"/>
    </source>
</evidence>
<dbReference type="EnsemblMetazoa" id="XM_038191857.1">
    <property type="protein sequence ID" value="XP_038047785.1"/>
    <property type="gene ID" value="LOC119721911"/>
</dbReference>
<evidence type="ECO:0000313" key="3">
    <source>
        <dbReference type="Proteomes" id="UP000887568"/>
    </source>
</evidence>
<dbReference type="RefSeq" id="XP_038047785.1">
    <property type="nucleotide sequence ID" value="XM_038191857.1"/>
</dbReference>
<protein>
    <submittedName>
        <fullName evidence="2">Uncharacterized protein</fullName>
    </submittedName>
</protein>
<reference evidence="2" key="1">
    <citation type="submission" date="2022-11" db="UniProtKB">
        <authorList>
            <consortium name="EnsemblMetazoa"/>
        </authorList>
    </citation>
    <scope>IDENTIFICATION</scope>
</reference>
<dbReference type="AlphaFoldDB" id="A0A913ZA65"/>
<accession>A0A913ZA65</accession>
<evidence type="ECO:0000313" key="2">
    <source>
        <dbReference type="EnsemblMetazoa" id="XP_038047785.1"/>
    </source>
</evidence>
<feature type="compositionally biased region" description="Basic and acidic residues" evidence="1">
    <location>
        <begin position="113"/>
        <end position="123"/>
    </location>
</feature>
<keyword evidence="3" id="KW-1185">Reference proteome</keyword>
<organism evidence="2 3">
    <name type="scientific">Patiria miniata</name>
    <name type="common">Bat star</name>
    <name type="synonym">Asterina miniata</name>
    <dbReference type="NCBI Taxonomy" id="46514"/>
    <lineage>
        <taxon>Eukaryota</taxon>
        <taxon>Metazoa</taxon>
        <taxon>Echinodermata</taxon>
        <taxon>Eleutherozoa</taxon>
        <taxon>Asterozoa</taxon>
        <taxon>Asteroidea</taxon>
        <taxon>Valvatacea</taxon>
        <taxon>Valvatida</taxon>
        <taxon>Asterinidae</taxon>
        <taxon>Patiria</taxon>
    </lineage>
</organism>
<sequence>MAKKNRSSRSKAVEDPQDLAPMAEPAVGDLPDAASEGASEPSMPEAAREIPGTSSDTAQVAVAQSATREKACCTEDEPSEADDANSDDTLKLQDEASSEDQPEEDSQTSIPEGAEKSLDHDSQEVDEEGGSPEATPRVEELQEQERKRPGEEVENNDEVSPAKKVMSEVNAEASSGKTVGCEE</sequence>
<name>A0A913ZA65_PATMI</name>
<feature type="compositionally biased region" description="Acidic residues" evidence="1">
    <location>
        <begin position="96"/>
        <end position="106"/>
    </location>
</feature>
<feature type="region of interest" description="Disordered" evidence="1">
    <location>
        <begin position="1"/>
        <end position="183"/>
    </location>
</feature>
<proteinExistence type="predicted"/>